<accession>A0A4Y2DU41</accession>
<name>A0A4Y2DU41_ARAVE</name>
<sequence length="107" mass="12109">MSKCFAFYQPRFYHFLNHSMIFIGNSYQNHHGLECSRPIYLSDGRCNSLSAAGVLAVITGHGPTPPVGSTHHYRQRQPQAIIVPTREARPCLIIRRLLIHVLVVSLK</sequence>
<proteinExistence type="predicted"/>
<reference evidence="1 2" key="1">
    <citation type="journal article" date="2019" name="Sci. Rep.">
        <title>Orb-weaving spider Araneus ventricosus genome elucidates the spidroin gene catalogue.</title>
        <authorList>
            <person name="Kono N."/>
            <person name="Nakamura H."/>
            <person name="Ohtoshi R."/>
            <person name="Moran D.A.P."/>
            <person name="Shinohara A."/>
            <person name="Yoshida Y."/>
            <person name="Fujiwara M."/>
            <person name="Mori M."/>
            <person name="Tomita M."/>
            <person name="Arakawa K."/>
        </authorList>
    </citation>
    <scope>NUCLEOTIDE SEQUENCE [LARGE SCALE GENOMIC DNA]</scope>
</reference>
<dbReference type="AlphaFoldDB" id="A0A4Y2DU41"/>
<gene>
    <name evidence="1" type="ORF">AVEN_135602_1</name>
</gene>
<protein>
    <submittedName>
        <fullName evidence="1">Uncharacterized protein</fullName>
    </submittedName>
</protein>
<comment type="caution">
    <text evidence="1">The sequence shown here is derived from an EMBL/GenBank/DDBJ whole genome shotgun (WGS) entry which is preliminary data.</text>
</comment>
<dbReference type="Proteomes" id="UP000499080">
    <property type="component" value="Unassembled WGS sequence"/>
</dbReference>
<evidence type="ECO:0000313" key="1">
    <source>
        <dbReference type="EMBL" id="GBM19115.1"/>
    </source>
</evidence>
<dbReference type="EMBL" id="BGPR01000417">
    <property type="protein sequence ID" value="GBM19115.1"/>
    <property type="molecule type" value="Genomic_DNA"/>
</dbReference>
<keyword evidence="2" id="KW-1185">Reference proteome</keyword>
<evidence type="ECO:0000313" key="2">
    <source>
        <dbReference type="Proteomes" id="UP000499080"/>
    </source>
</evidence>
<organism evidence="1 2">
    <name type="scientific">Araneus ventricosus</name>
    <name type="common">Orbweaver spider</name>
    <name type="synonym">Epeira ventricosa</name>
    <dbReference type="NCBI Taxonomy" id="182803"/>
    <lineage>
        <taxon>Eukaryota</taxon>
        <taxon>Metazoa</taxon>
        <taxon>Ecdysozoa</taxon>
        <taxon>Arthropoda</taxon>
        <taxon>Chelicerata</taxon>
        <taxon>Arachnida</taxon>
        <taxon>Araneae</taxon>
        <taxon>Araneomorphae</taxon>
        <taxon>Entelegynae</taxon>
        <taxon>Araneoidea</taxon>
        <taxon>Araneidae</taxon>
        <taxon>Araneus</taxon>
    </lineage>
</organism>